<dbReference type="VEuPathDB" id="VectorBase:LDEU006139"/>
<feature type="non-terminal residue" evidence="4">
    <location>
        <position position="1"/>
    </location>
</feature>
<accession>A0A443SEF3</accession>
<gene>
    <name evidence="4" type="ORF">B4U80_13028</name>
</gene>
<name>A0A443SEF3_9ACAR</name>
<dbReference type="InterPro" id="IPR019786">
    <property type="entry name" value="Zinc_finger_PHD-type_CS"/>
</dbReference>
<dbReference type="InterPro" id="IPR011011">
    <property type="entry name" value="Znf_FYVE_PHD"/>
</dbReference>
<evidence type="ECO:0000256" key="1">
    <source>
        <dbReference type="ARBA" id="ARBA00022723"/>
    </source>
</evidence>
<keyword evidence="2" id="KW-0863">Zinc-finger</keyword>
<protein>
    <submittedName>
        <fullName evidence="4">PHD finger protein 19-like protein</fullName>
    </submittedName>
</protein>
<dbReference type="AlphaFoldDB" id="A0A443SEF3"/>
<proteinExistence type="predicted"/>
<dbReference type="Gene3D" id="3.90.980.20">
    <property type="match status" value="1"/>
</dbReference>
<dbReference type="STRING" id="299467.A0A443SEF3"/>
<evidence type="ECO:0000256" key="2">
    <source>
        <dbReference type="ARBA" id="ARBA00022771"/>
    </source>
</evidence>
<dbReference type="PROSITE" id="PS01359">
    <property type="entry name" value="ZF_PHD_1"/>
    <property type="match status" value="1"/>
</dbReference>
<keyword evidence="3" id="KW-0862">Zinc</keyword>
<reference evidence="4 5" key="1">
    <citation type="journal article" date="2018" name="Gigascience">
        <title>Genomes of trombidid mites reveal novel predicted allergens and laterally-transferred genes associated with secondary metabolism.</title>
        <authorList>
            <person name="Dong X."/>
            <person name="Chaisiri K."/>
            <person name="Xia D."/>
            <person name="Armstrong S.D."/>
            <person name="Fang Y."/>
            <person name="Donnelly M.J."/>
            <person name="Kadowaki T."/>
            <person name="McGarry J.W."/>
            <person name="Darby A.C."/>
            <person name="Makepeace B.L."/>
        </authorList>
    </citation>
    <scope>NUCLEOTIDE SEQUENCE [LARGE SCALE GENOMIC DNA]</scope>
    <source>
        <strain evidence="4">UoL-UT</strain>
    </source>
</reference>
<dbReference type="GO" id="GO:0008270">
    <property type="term" value="F:zinc ion binding"/>
    <property type="evidence" value="ECO:0007669"/>
    <property type="project" value="UniProtKB-KW"/>
</dbReference>
<evidence type="ECO:0000313" key="4">
    <source>
        <dbReference type="EMBL" id="RWS25900.1"/>
    </source>
</evidence>
<evidence type="ECO:0000313" key="5">
    <source>
        <dbReference type="Proteomes" id="UP000288716"/>
    </source>
</evidence>
<organism evidence="4 5">
    <name type="scientific">Leptotrombidium deliense</name>
    <dbReference type="NCBI Taxonomy" id="299467"/>
    <lineage>
        <taxon>Eukaryota</taxon>
        <taxon>Metazoa</taxon>
        <taxon>Ecdysozoa</taxon>
        <taxon>Arthropoda</taxon>
        <taxon>Chelicerata</taxon>
        <taxon>Arachnida</taxon>
        <taxon>Acari</taxon>
        <taxon>Acariformes</taxon>
        <taxon>Trombidiformes</taxon>
        <taxon>Prostigmata</taxon>
        <taxon>Anystina</taxon>
        <taxon>Parasitengona</taxon>
        <taxon>Trombiculoidea</taxon>
        <taxon>Trombiculidae</taxon>
        <taxon>Leptotrombidium</taxon>
    </lineage>
</organism>
<sequence length="263" mass="30894">NCHKPNISYLNDINSWFCGRCELQWLRGAATQDIGFQNYIREMTSVLPYKLSDLHCDMRQLKNQENTYCYCGTPGIYYSDMLRCSKCFQWFHKSCIQPFSWSELEGDHFYMFLCAVCNEGEEVVQRISMELTDLLCLIINTLALKSDRCYFELKTQIIPLVKKYHEYLVDCDEYIKMSEEQLIKHVQKILKSNVRKFANGNFTTGKRKAGESFWALKFQPEKRPPIFGIPIKYCKEDEGTAFTSKTVENVFQAESKVEPFSFY</sequence>
<evidence type="ECO:0000256" key="3">
    <source>
        <dbReference type="ARBA" id="ARBA00022833"/>
    </source>
</evidence>
<keyword evidence="5" id="KW-1185">Reference proteome</keyword>
<comment type="caution">
    <text evidence="4">The sequence shown here is derived from an EMBL/GenBank/DDBJ whole genome shotgun (WGS) entry which is preliminary data.</text>
</comment>
<dbReference type="EMBL" id="NCKV01003266">
    <property type="protein sequence ID" value="RWS25900.1"/>
    <property type="molecule type" value="Genomic_DNA"/>
</dbReference>
<dbReference type="OrthoDB" id="6483855at2759"/>
<keyword evidence="1" id="KW-0479">Metal-binding</keyword>
<dbReference type="SUPFAM" id="SSF57903">
    <property type="entry name" value="FYVE/PHD zinc finger"/>
    <property type="match status" value="1"/>
</dbReference>
<dbReference type="Proteomes" id="UP000288716">
    <property type="component" value="Unassembled WGS sequence"/>
</dbReference>